<feature type="region of interest" description="Disordered" evidence="2">
    <location>
        <begin position="27"/>
        <end position="48"/>
    </location>
</feature>
<dbReference type="EMBL" id="DAKRPA010000264">
    <property type="protein sequence ID" value="DAZ94178.1"/>
    <property type="molecule type" value="Genomic_DNA"/>
</dbReference>
<feature type="coiled-coil region" evidence="1">
    <location>
        <begin position="536"/>
        <end position="591"/>
    </location>
</feature>
<feature type="compositionally biased region" description="Basic and acidic residues" evidence="2">
    <location>
        <begin position="765"/>
        <end position="798"/>
    </location>
</feature>
<evidence type="ECO:0000313" key="3">
    <source>
        <dbReference type="EMBL" id="DAZ94178.1"/>
    </source>
</evidence>
<dbReference type="Pfam" id="PF16045">
    <property type="entry name" value="LisH_2"/>
    <property type="match status" value="1"/>
</dbReference>
<feature type="region of interest" description="Disordered" evidence="2">
    <location>
        <begin position="765"/>
        <end position="810"/>
    </location>
</feature>
<feature type="compositionally biased region" description="Basic and acidic residues" evidence="2">
    <location>
        <begin position="861"/>
        <end position="904"/>
    </location>
</feature>
<feature type="coiled-coil region" evidence="1">
    <location>
        <begin position="323"/>
        <end position="378"/>
    </location>
</feature>
<dbReference type="PANTHER" id="PTHR39063:SF1">
    <property type="entry name" value="OFD1 CENTRIOLE AND CENTRIOLAR SATELLITE PROTEIN"/>
    <property type="match status" value="1"/>
</dbReference>
<protein>
    <recommendedName>
        <fullName evidence="5">LisH domain-containing protein</fullName>
    </recommendedName>
</protein>
<dbReference type="PANTHER" id="PTHR39063">
    <property type="entry name" value="ORAL-FACIAL-DIGITAL SYNDROME 1 PROTEIN HOMOLOG"/>
    <property type="match status" value="1"/>
</dbReference>
<dbReference type="AlphaFoldDB" id="A0AAV2YLH6"/>
<feature type="compositionally biased region" description="Basic and acidic residues" evidence="2">
    <location>
        <begin position="824"/>
        <end position="849"/>
    </location>
</feature>
<reference evidence="3" key="1">
    <citation type="submission" date="2022-11" db="EMBL/GenBank/DDBJ databases">
        <authorList>
            <person name="Morgan W.R."/>
            <person name="Tartar A."/>
        </authorList>
    </citation>
    <scope>NUCLEOTIDE SEQUENCE</scope>
    <source>
        <strain evidence="3">ARSEF 373</strain>
    </source>
</reference>
<feature type="coiled-coil region" evidence="1">
    <location>
        <begin position="419"/>
        <end position="509"/>
    </location>
</feature>
<dbReference type="Proteomes" id="UP001146120">
    <property type="component" value="Unassembled WGS sequence"/>
</dbReference>
<sequence length="1090" mass="125353">MIVRCAIDGLSSHLSNFDERMPSEVTMDDGAVGGDDDHTSAADATGAGSMSVDEFRQEMFRSLRDSGTVELIRAQLRRRFIEKLRQSNRGVRLQRGLSGNQSDGESALVPVGVHDGRSDRGWSLDEKVVHGLVVEYMERQGLEHTVSVFIPEIGGPKSHLEHDAVVEDSKQPLILIALQELLRRLQVQQMDSGTQTVFDGADHRMMMENELRRVETTFQRDTELERSEPVKSIEERMLRFQQECEAMATKRLGEELERFKTTELEWMRVEERKKFEHAAIQLREALLLEAHTRQERFQDREHELEAAFVTKRTELETSLFELRQELLLEMEKVRAKESQLQAKAQDDFRMFTAETKRLQTLEDNMRTREANLDQAMQQTIREREKAWGLERQQLLFDISAREEALQAREVTMVKDIEAMTQQKADMRELRTKLADAESAIERLQLVIDGLHRDVARLESDKKALQDDRLAHEELSKEDKSSVKALSSENARLSNEVKMLQAELAKAQQRVDMRDMDTRHLEVELRQVQQDLLTLKMNEANAVVEERKKAMLALEAERESFQWRENELVKKIRDLQRQLAEAEASSEKYQIQFEDEKVHVESLRHEVTSLNNLLAQAHSAIHAKHGPPSPRGISRGWRHSQDTKDFHGAVPQGLGSDQALAQIIGMLGQLSHIGGGVVPTQSSVLPTSPAPASVVLQPSPETTEELRRKQAEEKEAAALAAEQRRMEHELLEAREYERKKNERLAQEEKELVARRLAFDEELQRQRKLKEDEDAQREAERTRRMEEEQAKARELLEKQQQELQQALESQRKLQEETIAKQNQLEEEQRRLEQERRLEAQRQEAEAEAERLRLKKKQEDEEEQQKAEQVRLEEAEKERQRQEALRIERERELEEQRWKEEALEEQRQAIVRQNRVAQEQQVEKEAKSEQSEAASIDALQDPASLASIEASEDSQQPPTGRVVETHAGGSEDTSDKEQQLKPSTEQKTGGDGAVESESMDAPPPEPAPVIDEATRKKQEDEATIDAFRQRVLARRSAEKQKQEQEEQRRREEEEATAKAATERERQASESENELELSGGSFAESSAGSNSDSF</sequence>
<evidence type="ECO:0008006" key="5">
    <source>
        <dbReference type="Google" id="ProtNLM"/>
    </source>
</evidence>
<evidence type="ECO:0000313" key="4">
    <source>
        <dbReference type="Proteomes" id="UP001146120"/>
    </source>
</evidence>
<dbReference type="InterPro" id="IPR055289">
    <property type="entry name" value="OFD1"/>
</dbReference>
<dbReference type="GO" id="GO:0005813">
    <property type="term" value="C:centrosome"/>
    <property type="evidence" value="ECO:0007669"/>
    <property type="project" value="TreeGrafter"/>
</dbReference>
<feature type="compositionally biased region" description="Basic and acidic residues" evidence="2">
    <location>
        <begin position="918"/>
        <end position="927"/>
    </location>
</feature>
<keyword evidence="1" id="KW-0175">Coiled coil</keyword>
<dbReference type="InterPro" id="IPR006594">
    <property type="entry name" value="LisH"/>
</dbReference>
<evidence type="ECO:0000256" key="2">
    <source>
        <dbReference type="SAM" id="MobiDB-lite"/>
    </source>
</evidence>
<feature type="compositionally biased region" description="Low complexity" evidence="2">
    <location>
        <begin position="1072"/>
        <end position="1090"/>
    </location>
</feature>
<evidence type="ECO:0000256" key="1">
    <source>
        <dbReference type="SAM" id="Coils"/>
    </source>
</evidence>
<dbReference type="GO" id="GO:0060287">
    <property type="term" value="P:epithelial cilium movement involved in determination of left/right asymmetry"/>
    <property type="evidence" value="ECO:0007669"/>
    <property type="project" value="TreeGrafter"/>
</dbReference>
<dbReference type="PROSITE" id="PS50896">
    <property type="entry name" value="LISH"/>
    <property type="match status" value="1"/>
</dbReference>
<keyword evidence="4" id="KW-1185">Reference proteome</keyword>
<proteinExistence type="predicted"/>
<accession>A0AAV2YLH6</accession>
<feature type="compositionally biased region" description="Basic and acidic residues" evidence="2">
    <location>
        <begin position="1032"/>
        <end position="1065"/>
    </location>
</feature>
<dbReference type="GO" id="GO:0036064">
    <property type="term" value="C:ciliary basal body"/>
    <property type="evidence" value="ECO:0007669"/>
    <property type="project" value="TreeGrafter"/>
</dbReference>
<reference evidence="3" key="2">
    <citation type="journal article" date="2023" name="Microbiol Resour">
        <title>Decontamination and Annotation of the Draft Genome Sequence of the Oomycete Lagenidium giganteum ARSEF 373.</title>
        <authorList>
            <person name="Morgan W.R."/>
            <person name="Tartar A."/>
        </authorList>
    </citation>
    <scope>NUCLEOTIDE SEQUENCE</scope>
    <source>
        <strain evidence="3">ARSEF 373</strain>
    </source>
</reference>
<organism evidence="3 4">
    <name type="scientific">Lagenidium giganteum</name>
    <dbReference type="NCBI Taxonomy" id="4803"/>
    <lineage>
        <taxon>Eukaryota</taxon>
        <taxon>Sar</taxon>
        <taxon>Stramenopiles</taxon>
        <taxon>Oomycota</taxon>
        <taxon>Peronosporomycetes</taxon>
        <taxon>Pythiales</taxon>
        <taxon>Pythiaceae</taxon>
    </lineage>
</organism>
<comment type="caution">
    <text evidence="3">The sequence shown here is derived from an EMBL/GenBank/DDBJ whole genome shotgun (WGS) entry which is preliminary data.</text>
</comment>
<feature type="region of interest" description="Disordered" evidence="2">
    <location>
        <begin position="681"/>
        <end position="709"/>
    </location>
</feature>
<gene>
    <name evidence="3" type="ORF">N0F65_004892</name>
</gene>
<dbReference type="GO" id="GO:0005576">
    <property type="term" value="C:extracellular region"/>
    <property type="evidence" value="ECO:0007669"/>
    <property type="project" value="GOC"/>
</dbReference>
<name>A0AAV2YLH6_9STRA</name>
<feature type="region of interest" description="Disordered" evidence="2">
    <location>
        <begin position="823"/>
        <end position="1090"/>
    </location>
</feature>